<dbReference type="RefSeq" id="WP_124236649.1">
    <property type="nucleotide sequence ID" value="NZ_JBHUFI010000016.1"/>
</dbReference>
<feature type="region of interest" description="Disordered" evidence="1">
    <location>
        <begin position="27"/>
        <end position="58"/>
    </location>
</feature>
<protein>
    <recommendedName>
        <fullName evidence="3">DUF6318 domain-containing protein</fullName>
    </recommendedName>
</protein>
<gene>
    <name evidence="4" type="ORF">EHW97_08010</name>
</gene>
<keyword evidence="2" id="KW-0732">Signal</keyword>
<dbReference type="AlphaFoldDB" id="A0A3N6X2U6"/>
<evidence type="ECO:0000259" key="3">
    <source>
        <dbReference type="Pfam" id="PF19843"/>
    </source>
</evidence>
<evidence type="ECO:0000256" key="1">
    <source>
        <dbReference type="SAM" id="MobiDB-lite"/>
    </source>
</evidence>
<dbReference type="Proteomes" id="UP000275225">
    <property type="component" value="Unassembled WGS sequence"/>
</dbReference>
<organism evidence="4 5">
    <name type="scientific">Aeromicrobium camelliae</name>
    <dbReference type="NCBI Taxonomy" id="1538144"/>
    <lineage>
        <taxon>Bacteria</taxon>
        <taxon>Bacillati</taxon>
        <taxon>Actinomycetota</taxon>
        <taxon>Actinomycetes</taxon>
        <taxon>Propionibacteriales</taxon>
        <taxon>Nocardioidaceae</taxon>
        <taxon>Aeromicrobium</taxon>
    </lineage>
</organism>
<feature type="domain" description="DUF6318" evidence="3">
    <location>
        <begin position="39"/>
        <end position="112"/>
    </location>
</feature>
<feature type="chain" id="PRO_5038655283" description="DUF6318 domain-containing protein" evidence="2">
    <location>
        <begin position="26"/>
        <end position="174"/>
    </location>
</feature>
<proteinExistence type="predicted"/>
<evidence type="ECO:0000313" key="4">
    <source>
        <dbReference type="EMBL" id="RQN07963.1"/>
    </source>
</evidence>
<feature type="signal peptide" evidence="2">
    <location>
        <begin position="1"/>
        <end position="25"/>
    </location>
</feature>
<evidence type="ECO:0000256" key="2">
    <source>
        <dbReference type="SAM" id="SignalP"/>
    </source>
</evidence>
<accession>A0A3N6X2U6</accession>
<reference evidence="4 5" key="1">
    <citation type="submission" date="2018-11" db="EMBL/GenBank/DDBJ databases">
        <authorList>
            <person name="Li F."/>
        </authorList>
    </citation>
    <scope>NUCLEOTIDE SEQUENCE [LARGE SCALE GENOMIC DNA]</scope>
    <source>
        <strain evidence="4 5">YS17T</strain>
    </source>
</reference>
<comment type="caution">
    <text evidence="4">The sequence shown here is derived from an EMBL/GenBank/DDBJ whole genome shotgun (WGS) entry which is preliminary data.</text>
</comment>
<evidence type="ECO:0000313" key="5">
    <source>
        <dbReference type="Proteomes" id="UP000275225"/>
    </source>
</evidence>
<name>A0A3N6X2U6_9ACTN</name>
<dbReference type="OrthoDB" id="3748111at2"/>
<sequence length="174" mass="18792">MGTTTGVTMIRRLATAMAVTSLLLAGCSSSPSEEKPSPTATDSPTDAPPTMPELALDDSPAGAEAFVRHWIGVFNASARHGNQEWLGATSSPDCSPCSSYAREFKRLAAEGKSPTSDIWTLREDQLETFEDQSRIAVRAAVDVREGASTNSYLFVFYVGEEGPRRMLDITMEPQ</sequence>
<keyword evidence="5" id="KW-1185">Reference proteome</keyword>
<dbReference type="InterPro" id="IPR046281">
    <property type="entry name" value="DUF6318"/>
</dbReference>
<dbReference type="EMBL" id="RQJX01000009">
    <property type="protein sequence ID" value="RQN07963.1"/>
    <property type="molecule type" value="Genomic_DNA"/>
</dbReference>
<dbReference type="Pfam" id="PF19843">
    <property type="entry name" value="DUF6318"/>
    <property type="match status" value="1"/>
</dbReference>